<dbReference type="Proteomes" id="UP000028524">
    <property type="component" value="Unassembled WGS sequence"/>
</dbReference>
<evidence type="ECO:0000313" key="3">
    <source>
        <dbReference type="Proteomes" id="UP000028524"/>
    </source>
</evidence>
<dbReference type="Pfam" id="PF06985">
    <property type="entry name" value="HET"/>
    <property type="match status" value="1"/>
</dbReference>
<evidence type="ECO:0000259" key="1">
    <source>
        <dbReference type="Pfam" id="PF06985"/>
    </source>
</evidence>
<proteinExistence type="predicted"/>
<feature type="non-terminal residue" evidence="2">
    <location>
        <position position="1"/>
    </location>
</feature>
<name>A0A084QWM7_STAC4</name>
<accession>A0A084QWM7</accession>
<keyword evidence="3" id="KW-1185">Reference proteome</keyword>
<dbReference type="InterPro" id="IPR010730">
    <property type="entry name" value="HET"/>
</dbReference>
<dbReference type="PANTHER" id="PTHR33112">
    <property type="entry name" value="DOMAIN PROTEIN, PUTATIVE-RELATED"/>
    <property type="match status" value="1"/>
</dbReference>
<sequence>IIFFLASTRRLTLCPILIIINLALSLTDASCVFQVRNRALLAFACLEKRLCRQPSILAGTPQSYIDNMEGEKELCKNCQLLAFDTDKAVEATAPTRDAIEGYAVVPLRYLVEDDFPRLPRLRDSIKRGCRMCMFLKDVVWSHVRTGPDVREVASEAMRRDREANAALPNLIISLKLNVYRPFLPTVQFAKTRKEWLPGQIDGIITLGSLTSPISIHIRPQAHSFRGMFPSADPLSEKSLEIVQGYISSCLSPNSGSHVHCPKSQENLAPLRLLEVCDGDKIRLVHSEGTRVRYAILSYCWGSSAAIQSSRTVESNLKSRMTGFAVTDLPRTLQDSVILIRKLGISHVWIDALCIVQGSSEWDSESLRMMQYYENAYLTIVPLPCDSADQSFLGKRPWWVTRFIDWPGPHSAKPLKLQFFFPSYTHPENEINKSAWATRGWTFQEQLLSARCLFVASHGMMFRCRAGSVSEPGKFNLDATTTDSFLPIQIEGVLESSEWNTMSIVRNKWLLLMGKYAGRKLTHESDRLTAISGVASKFRRLFGEQNIYNEGFWKDEFCHQLLWRPLPSAVRLNRGIAIKNAEFPSWSWCSSNVELTWSEGTGVLPCAELEQRTKATVTDSGDSALGRARRADMLVVTAWVFEAKDLLREFPGGIEIDTDIDTGTDVDDALENRRALAVVLTAYHDGDDLSSWWTFPVPKPHDVSGLIVEETQSLAGTHVMYRRIGMFNVARQTRGFRVWNDDSTNSDDERPSYDVAPVAVEEDSLEEVMSFYRMVYATRRTIHLI</sequence>
<dbReference type="OrthoDB" id="5071163at2759"/>
<feature type="domain" description="Heterokaryon incompatibility" evidence="1">
    <location>
        <begin position="293"/>
        <end position="444"/>
    </location>
</feature>
<dbReference type="InParanoid" id="A0A084QWM7"/>
<organism evidence="2 3">
    <name type="scientific">Stachybotrys chlorohalonatus (strain IBT 40285)</name>
    <dbReference type="NCBI Taxonomy" id="1283841"/>
    <lineage>
        <taxon>Eukaryota</taxon>
        <taxon>Fungi</taxon>
        <taxon>Dikarya</taxon>
        <taxon>Ascomycota</taxon>
        <taxon>Pezizomycotina</taxon>
        <taxon>Sordariomycetes</taxon>
        <taxon>Hypocreomycetidae</taxon>
        <taxon>Hypocreales</taxon>
        <taxon>Stachybotryaceae</taxon>
        <taxon>Stachybotrys</taxon>
    </lineage>
</organism>
<dbReference type="AlphaFoldDB" id="A0A084QWM7"/>
<evidence type="ECO:0000313" key="2">
    <source>
        <dbReference type="EMBL" id="KFA68362.1"/>
    </source>
</evidence>
<dbReference type="PANTHER" id="PTHR33112:SF10">
    <property type="entry name" value="TOL"/>
    <property type="match status" value="1"/>
</dbReference>
<dbReference type="HOGENOM" id="CLU_002639_2_17_1"/>
<dbReference type="EMBL" id="KL659896">
    <property type="protein sequence ID" value="KFA68362.1"/>
    <property type="molecule type" value="Genomic_DNA"/>
</dbReference>
<protein>
    <recommendedName>
        <fullName evidence="1">Heterokaryon incompatibility domain-containing protein</fullName>
    </recommendedName>
</protein>
<dbReference type="OMA" id="EINKSAW"/>
<gene>
    <name evidence="2" type="ORF">S40285_02477</name>
</gene>
<dbReference type="STRING" id="1283841.A0A084QWM7"/>
<reference evidence="2 3" key="1">
    <citation type="journal article" date="2014" name="BMC Genomics">
        <title>Comparative genome sequencing reveals chemotype-specific gene clusters in the toxigenic black mold Stachybotrys.</title>
        <authorList>
            <person name="Semeiks J."/>
            <person name="Borek D."/>
            <person name="Otwinowski Z."/>
            <person name="Grishin N.V."/>
        </authorList>
    </citation>
    <scope>NUCLEOTIDE SEQUENCE [LARGE SCALE GENOMIC DNA]</scope>
    <source>
        <strain evidence="2 3">IBT 40285</strain>
    </source>
</reference>